<dbReference type="SUPFAM" id="SSF52317">
    <property type="entry name" value="Class I glutamine amidotransferase-like"/>
    <property type="match status" value="1"/>
</dbReference>
<comment type="similarity">
    <text evidence="2">Belongs to the CobB/CobQ family. CobQ subfamily.</text>
</comment>
<comment type="pathway">
    <text evidence="1">Cofactor biosynthesis; adenosylcobalamin biosynthesis.</text>
</comment>
<dbReference type="Gene3D" id="3.40.50.880">
    <property type="match status" value="1"/>
</dbReference>
<comment type="caution">
    <text evidence="6">The sequence shown here is derived from an EMBL/GenBank/DDBJ whole genome shotgun (WGS) entry which is preliminary data.</text>
</comment>
<keyword evidence="7" id="KW-1185">Reference proteome</keyword>
<name>A0ABV9H790_9HYPH</name>
<evidence type="ECO:0000256" key="1">
    <source>
        <dbReference type="ARBA" id="ARBA00004953"/>
    </source>
</evidence>
<keyword evidence="4" id="KW-0315">Glutamine amidotransferase</keyword>
<organism evidence="6 7">
    <name type="scientific">Daeguia caeni</name>
    <dbReference type="NCBI Taxonomy" id="439612"/>
    <lineage>
        <taxon>Bacteria</taxon>
        <taxon>Pseudomonadati</taxon>
        <taxon>Pseudomonadota</taxon>
        <taxon>Alphaproteobacteria</taxon>
        <taxon>Hyphomicrobiales</taxon>
        <taxon>Brucellaceae</taxon>
        <taxon>Daeguia</taxon>
    </lineage>
</organism>
<evidence type="ECO:0000256" key="4">
    <source>
        <dbReference type="ARBA" id="ARBA00022962"/>
    </source>
</evidence>
<evidence type="ECO:0000259" key="5">
    <source>
        <dbReference type="Pfam" id="PF07685"/>
    </source>
</evidence>
<keyword evidence="3" id="KW-0169">Cobalamin biosynthesis</keyword>
<accession>A0ABV9H790</accession>
<protein>
    <submittedName>
        <fullName evidence="6">Cobyrinic acid a,c-diamide synthase</fullName>
    </submittedName>
</protein>
<evidence type="ECO:0000256" key="2">
    <source>
        <dbReference type="ARBA" id="ARBA00006205"/>
    </source>
</evidence>
<dbReference type="InterPro" id="IPR011698">
    <property type="entry name" value="GATase_3"/>
</dbReference>
<proteinExistence type="inferred from homology"/>
<feature type="non-terminal residue" evidence="6">
    <location>
        <position position="1"/>
    </location>
</feature>
<evidence type="ECO:0000313" key="6">
    <source>
        <dbReference type="EMBL" id="MFC4626234.1"/>
    </source>
</evidence>
<evidence type="ECO:0000256" key="3">
    <source>
        <dbReference type="ARBA" id="ARBA00022573"/>
    </source>
</evidence>
<dbReference type="InterPro" id="IPR004484">
    <property type="entry name" value="CbiA/CobB_synth"/>
</dbReference>
<reference evidence="7" key="1">
    <citation type="journal article" date="2019" name="Int. J. Syst. Evol. Microbiol.">
        <title>The Global Catalogue of Microorganisms (GCM) 10K type strain sequencing project: providing services to taxonomists for standard genome sequencing and annotation.</title>
        <authorList>
            <consortium name="The Broad Institute Genomics Platform"/>
            <consortium name="The Broad Institute Genome Sequencing Center for Infectious Disease"/>
            <person name="Wu L."/>
            <person name="Ma J."/>
        </authorList>
    </citation>
    <scope>NUCLEOTIDE SEQUENCE [LARGE SCALE GENOMIC DNA]</scope>
    <source>
        <strain evidence="7">CGMCC 1.15731</strain>
    </source>
</reference>
<feature type="domain" description="CobB/CobQ-like glutamine amidotransferase" evidence="5">
    <location>
        <begin position="33"/>
        <end position="218"/>
    </location>
</feature>
<dbReference type="Proteomes" id="UP001596042">
    <property type="component" value="Unassembled WGS sequence"/>
</dbReference>
<dbReference type="PANTHER" id="PTHR43873">
    <property type="entry name" value="COBYRINATE A,C-DIAMIDE SYNTHASE"/>
    <property type="match status" value="1"/>
</dbReference>
<dbReference type="EMBL" id="JBHSEL010000123">
    <property type="protein sequence ID" value="MFC4626234.1"/>
    <property type="molecule type" value="Genomic_DNA"/>
</dbReference>
<evidence type="ECO:0000313" key="7">
    <source>
        <dbReference type="Proteomes" id="UP001596042"/>
    </source>
</evidence>
<dbReference type="InterPro" id="IPR029062">
    <property type="entry name" value="Class_I_gatase-like"/>
</dbReference>
<dbReference type="Pfam" id="PF07685">
    <property type="entry name" value="GATase_3"/>
    <property type="match status" value="1"/>
</dbReference>
<dbReference type="PANTHER" id="PTHR43873:SF1">
    <property type="entry name" value="COBYRINATE A,C-DIAMIDE SYNTHASE"/>
    <property type="match status" value="1"/>
</dbReference>
<dbReference type="PROSITE" id="PS51274">
    <property type="entry name" value="GATASE_COBBQ"/>
    <property type="match status" value="1"/>
</dbReference>
<sequence>VTSLDGHLLNQANDEAYRKNGILSRALKPIGTNIAIARDDAFAFAYPHIYEGWRRRGVQLSFFSPLANEAPPEDANAIYLPGGYPELHAARLAEAIRFRTGMLEAAARGTNIYGECGGYMVLGETLETEDGEKHNMLGLLPLETSMKQKKLRIGYRLLEPIGINSWQTPLKAHEFHCAHIVREGKAERLFRARDAAGRDLGEVGLRVANVAGSFMHIIDLSGDHA</sequence>
<gene>
    <name evidence="6" type="ORF">ACFO1V_13640</name>
</gene>